<feature type="domain" description="BPL/LPL catalytic" evidence="6">
    <location>
        <begin position="113"/>
        <end position="319"/>
    </location>
</feature>
<dbReference type="InterPro" id="IPR020605">
    <property type="entry name" value="Octanoyltransferase_CS"/>
</dbReference>
<name>A0ABD1YA99_9MARC</name>
<accession>A0ABD1YA99</accession>
<comment type="pathway">
    <text evidence="1">Protein modification; protein lipoylation via endogenous pathway; protein N(6)-(lipoyl)lysine from octanoyl-[acyl-carrier-protein]: step 1/2.</text>
</comment>
<protein>
    <recommendedName>
        <fullName evidence="3">lipoyl(octanoyl) transferase</fullName>
        <ecNumber evidence="3">2.3.1.181</ecNumber>
    </recommendedName>
</protein>
<dbReference type="InterPro" id="IPR004143">
    <property type="entry name" value="BPL_LPL_catalytic"/>
</dbReference>
<dbReference type="AlphaFoldDB" id="A0ABD1YA99"/>
<dbReference type="InterPro" id="IPR045864">
    <property type="entry name" value="aa-tRNA-synth_II/BPL/LPL"/>
</dbReference>
<dbReference type="NCBIfam" id="TIGR00214">
    <property type="entry name" value="lipB"/>
    <property type="match status" value="1"/>
</dbReference>
<dbReference type="PANTHER" id="PTHR10993">
    <property type="entry name" value="OCTANOYLTRANSFERASE"/>
    <property type="match status" value="1"/>
</dbReference>
<dbReference type="InterPro" id="IPR000544">
    <property type="entry name" value="Octanoyltransferase"/>
</dbReference>
<gene>
    <name evidence="7" type="ORF">R1flu_003888</name>
</gene>
<dbReference type="HAMAP" id="MF_00013">
    <property type="entry name" value="LipB"/>
    <property type="match status" value="1"/>
</dbReference>
<organism evidence="7 8">
    <name type="scientific">Riccia fluitans</name>
    <dbReference type="NCBI Taxonomy" id="41844"/>
    <lineage>
        <taxon>Eukaryota</taxon>
        <taxon>Viridiplantae</taxon>
        <taxon>Streptophyta</taxon>
        <taxon>Embryophyta</taxon>
        <taxon>Marchantiophyta</taxon>
        <taxon>Marchantiopsida</taxon>
        <taxon>Marchantiidae</taxon>
        <taxon>Marchantiales</taxon>
        <taxon>Ricciaceae</taxon>
        <taxon>Riccia</taxon>
    </lineage>
</organism>
<dbReference type="GO" id="GO:0033819">
    <property type="term" value="F:lipoyl(octanoyl) transferase activity"/>
    <property type="evidence" value="ECO:0007669"/>
    <property type="project" value="UniProtKB-EC"/>
</dbReference>
<comment type="similarity">
    <text evidence="2">Belongs to the LipB family.</text>
</comment>
<reference evidence="7 8" key="1">
    <citation type="submission" date="2024-09" db="EMBL/GenBank/DDBJ databases">
        <title>Chromosome-scale assembly of Riccia fluitans.</title>
        <authorList>
            <person name="Paukszto L."/>
            <person name="Sawicki J."/>
            <person name="Karawczyk K."/>
            <person name="Piernik-Szablinska J."/>
            <person name="Szczecinska M."/>
            <person name="Mazdziarz M."/>
        </authorList>
    </citation>
    <scope>NUCLEOTIDE SEQUENCE [LARGE SCALE GENOMIC DNA]</scope>
    <source>
        <strain evidence="7">Rf_01</strain>
        <tissue evidence="7">Aerial parts of the thallus</tissue>
    </source>
</reference>
<keyword evidence="5" id="KW-0012">Acyltransferase</keyword>
<dbReference type="SUPFAM" id="SSF55681">
    <property type="entry name" value="Class II aaRS and biotin synthetases"/>
    <property type="match status" value="1"/>
</dbReference>
<dbReference type="EMBL" id="JBHFFA010000006">
    <property type="protein sequence ID" value="KAL2623683.1"/>
    <property type="molecule type" value="Genomic_DNA"/>
</dbReference>
<keyword evidence="4" id="KW-0808">Transferase</keyword>
<dbReference type="Gene3D" id="3.30.930.10">
    <property type="entry name" value="Bira Bifunctional Protein, Domain 2"/>
    <property type="match status" value="1"/>
</dbReference>
<dbReference type="PROSITE" id="PS01313">
    <property type="entry name" value="LIPB"/>
    <property type="match status" value="1"/>
</dbReference>
<evidence type="ECO:0000313" key="8">
    <source>
        <dbReference type="Proteomes" id="UP001605036"/>
    </source>
</evidence>
<dbReference type="Proteomes" id="UP001605036">
    <property type="component" value="Unassembled WGS sequence"/>
</dbReference>
<dbReference type="CDD" id="cd16444">
    <property type="entry name" value="LipB"/>
    <property type="match status" value="1"/>
</dbReference>
<proteinExistence type="inferred from homology"/>
<comment type="caution">
    <text evidence="7">The sequence shown here is derived from an EMBL/GenBank/DDBJ whole genome shotgun (WGS) entry which is preliminary data.</text>
</comment>
<evidence type="ECO:0000256" key="5">
    <source>
        <dbReference type="ARBA" id="ARBA00023315"/>
    </source>
</evidence>
<evidence type="ECO:0000256" key="1">
    <source>
        <dbReference type="ARBA" id="ARBA00004821"/>
    </source>
</evidence>
<dbReference type="Pfam" id="PF21948">
    <property type="entry name" value="LplA-B_cat"/>
    <property type="match status" value="1"/>
</dbReference>
<evidence type="ECO:0000256" key="3">
    <source>
        <dbReference type="ARBA" id="ARBA00012334"/>
    </source>
</evidence>
<dbReference type="PANTHER" id="PTHR10993:SF7">
    <property type="entry name" value="LIPOYLTRANSFERASE 2, MITOCHONDRIAL-RELATED"/>
    <property type="match status" value="1"/>
</dbReference>
<evidence type="ECO:0000313" key="7">
    <source>
        <dbReference type="EMBL" id="KAL2623683.1"/>
    </source>
</evidence>
<dbReference type="EC" id="2.3.1.181" evidence="3"/>
<sequence>MVTAMDHAAVLTSRGTSAGTPCIVPGTSNSASCTRMRKHFSNGARGRMRTSKANSIITPQCTLPTNDHFFSSSSRKFECECHDLFEELVPYVEAWRWQKETVNRISTSVARGEEPPNSVLLLQHPPVYTMGTRSSDEYLRFDKNHPPIELHKTERGGEVTYHGPGQLVMYPILNLRHQKPDLHWYLRTLEEVVIRALWSSCRLRASRIDGLTGVWVDDEKVAAIGVRVSRWITYHGLALNVNTDLAPFGNIVPCGISDRRVGSIKQLLRKGSSTCGHDTSAVGLFKDDSRYELSEEATLLDRVHQSLLSEFAELFQMELVAPVNKGPECILHPHASLEQTLKAF</sequence>
<evidence type="ECO:0000259" key="6">
    <source>
        <dbReference type="PROSITE" id="PS51733"/>
    </source>
</evidence>
<evidence type="ECO:0000256" key="2">
    <source>
        <dbReference type="ARBA" id="ARBA00007907"/>
    </source>
</evidence>
<dbReference type="NCBIfam" id="NF010925">
    <property type="entry name" value="PRK14345.1"/>
    <property type="match status" value="1"/>
</dbReference>
<keyword evidence="8" id="KW-1185">Reference proteome</keyword>
<evidence type="ECO:0000256" key="4">
    <source>
        <dbReference type="ARBA" id="ARBA00022679"/>
    </source>
</evidence>
<dbReference type="PROSITE" id="PS51733">
    <property type="entry name" value="BPL_LPL_CATALYTIC"/>
    <property type="match status" value="1"/>
</dbReference>